<feature type="region of interest" description="Disordered" evidence="3">
    <location>
        <begin position="435"/>
        <end position="474"/>
    </location>
</feature>
<accession>A0A0F4ZE02</accession>
<feature type="compositionally biased region" description="Low complexity" evidence="3">
    <location>
        <begin position="596"/>
        <end position="623"/>
    </location>
</feature>
<dbReference type="SUPFAM" id="SSF48366">
    <property type="entry name" value="Ras GEF"/>
    <property type="match status" value="1"/>
</dbReference>
<gene>
    <name evidence="6" type="ORF">TD95_004418</name>
</gene>
<evidence type="ECO:0000313" key="6">
    <source>
        <dbReference type="EMBL" id="KKA28732.1"/>
    </source>
</evidence>
<feature type="compositionally biased region" description="Low complexity" evidence="3">
    <location>
        <begin position="448"/>
        <end position="458"/>
    </location>
</feature>
<dbReference type="SMART" id="SM00147">
    <property type="entry name" value="RasGEF"/>
    <property type="match status" value="1"/>
</dbReference>
<feature type="compositionally biased region" description="Low complexity" evidence="3">
    <location>
        <begin position="493"/>
        <end position="510"/>
    </location>
</feature>
<evidence type="ECO:0008006" key="8">
    <source>
        <dbReference type="Google" id="ProtNLM"/>
    </source>
</evidence>
<dbReference type="GO" id="GO:0007265">
    <property type="term" value="P:Ras protein signal transduction"/>
    <property type="evidence" value="ECO:0007669"/>
    <property type="project" value="TreeGrafter"/>
</dbReference>
<dbReference type="InterPro" id="IPR036964">
    <property type="entry name" value="RASGEF_cat_dom_sf"/>
</dbReference>
<evidence type="ECO:0000256" key="2">
    <source>
        <dbReference type="PROSITE-ProRule" id="PRU00168"/>
    </source>
</evidence>
<feature type="compositionally biased region" description="Polar residues" evidence="3">
    <location>
        <begin position="689"/>
        <end position="699"/>
    </location>
</feature>
<dbReference type="Pfam" id="PF00617">
    <property type="entry name" value="RasGEF"/>
    <property type="match status" value="1"/>
</dbReference>
<sequence>MRRGRKSLLSELSALVKTAKKLPECQRGRLVPPQNINDIVDEMILKAFKIVLKGVRFLDLYDVDRSHRLPRSISSVSAGRRRGGGVIGGSAASSNDSSTGAGATARAIASASSQTAPHQTSVGTRAAGFIPPTPPADDTPFNATAAVSASASAKGPFATKSGFGSSVAVASAATNSASGRRQSLLAYGSQSHNVSTASASSALALSSKRLSYIQPAASASASSFLTNGMTGRNKAVNNRLSFTGSMRVHRLSLGISHRMSMAGPSSSLSIVQHLVSERLTKGHDTFLSHLGSFIGRLQFQSQSRPELVLSIKQSATSGGDLLAVVDVVCCQTTVSTDILTAAREAMFERIQELVFAGHDIVKNTTPDEADVVMPQQNGVLIAAATGCVKAAGDCVAKTKWVIERIGDFEFELEEWSLGIDLSVLDVVKTESEFEVVNDAEPAEDSMISSTAESPTEPAEPTEPAKPAEPTEPAEPVAKTVIEANTELSTDAASESTPEISTEPTTTTEISLQSTESSPVPPAKTTTQRNHSKQLSIAASLDKPLPEVPETESDVTTPVAAEASDLTPAEAVADSPRSSLSRQVTVTPTAQTEDAITTRSRTPSVSRSPKSQSPKNKSPKSIKSTRFSLPPLPKLSTVIPSNANSAESGADEEAESAVTTEFQQSPTFDLMASSSAASAATFLSRDSEASMLSRTSTRATTPDGPRNKASISGLSTNSSQDSNEADDADADADAENNLLAKTYAHELMFNKEGQVTGGTIPALIERLTTHESTPDAMFVSTFYLTFRLFCTPTRFAEALVDRFEYVAGAPHMAGPVRLRVYNAFKGWLESHWRDQTDRDALQVIVPFAETTLTAVLPSAGARLLDLAQKVSNDGLLVPRLVSSMGKTNTAIAAAYIPPDTPLPMPVVTRGVLSALNSWKTGGLSPSILDFDPMEFARQLTLKQMAIFSSIMPEELLGSQWMKNGGVDAPNVKAMSGLSTDLSNFVAENILGYTEVKKRAAAIKQWIKIAQALYELNNYDGLMAIICRLNSSTITRLRRTWDIISPKRREMLTTLQAVVEPAHNHKALRSRLVGHVPPCLPFLGMYLTDLTFVDIGNQATKQLHSTLPLSSSDDAAPMSPSGDDTPSGGITLVNFDKHMRTAKIIGELQRFQIPYRFAEVPEMQEWITTNLTRVHGNDQSNVQVTYYRQSLKLEPREAIALQRQTTTDAPPTPGLATPRTDYFLWRSKDRAGSIAPTS</sequence>
<dbReference type="Gene3D" id="1.20.870.10">
    <property type="entry name" value="Son of sevenless (SoS) protein Chain: S domain 1"/>
    <property type="match status" value="1"/>
</dbReference>
<feature type="region of interest" description="Disordered" evidence="3">
    <location>
        <begin position="487"/>
        <end position="660"/>
    </location>
</feature>
<comment type="caution">
    <text evidence="6">The sequence shown here is derived from an EMBL/GenBank/DDBJ whole genome shotgun (WGS) entry which is preliminary data.</text>
</comment>
<name>A0A0F4ZE02_9PEZI</name>
<protein>
    <recommendedName>
        <fullName evidence="8">Ras-GEF domain-containing protein</fullName>
    </recommendedName>
</protein>
<evidence type="ECO:0000256" key="3">
    <source>
        <dbReference type="SAM" id="MobiDB-lite"/>
    </source>
</evidence>
<dbReference type="InterPro" id="IPR008937">
    <property type="entry name" value="Ras-like_GEF"/>
</dbReference>
<organism evidence="6 7">
    <name type="scientific">Thielaviopsis punctulata</name>
    <dbReference type="NCBI Taxonomy" id="72032"/>
    <lineage>
        <taxon>Eukaryota</taxon>
        <taxon>Fungi</taxon>
        <taxon>Dikarya</taxon>
        <taxon>Ascomycota</taxon>
        <taxon>Pezizomycotina</taxon>
        <taxon>Sordariomycetes</taxon>
        <taxon>Hypocreomycetidae</taxon>
        <taxon>Microascales</taxon>
        <taxon>Ceratocystidaceae</taxon>
        <taxon>Thielaviopsis</taxon>
    </lineage>
</organism>
<dbReference type="Proteomes" id="UP000033483">
    <property type="component" value="Unassembled WGS sequence"/>
</dbReference>
<feature type="domain" description="Ras-GEF" evidence="4">
    <location>
        <begin position="930"/>
        <end position="1194"/>
    </location>
</feature>
<dbReference type="AlphaFoldDB" id="A0A0F4ZE02"/>
<dbReference type="GO" id="GO:0005085">
    <property type="term" value="F:guanyl-nucleotide exchange factor activity"/>
    <property type="evidence" value="ECO:0007669"/>
    <property type="project" value="UniProtKB-KW"/>
</dbReference>
<dbReference type="Gene3D" id="1.10.840.10">
    <property type="entry name" value="Ras guanine-nucleotide exchange factors catalytic domain"/>
    <property type="match status" value="1"/>
</dbReference>
<dbReference type="InterPro" id="IPR000651">
    <property type="entry name" value="Ras-like_Gua-exchang_fac_N"/>
</dbReference>
<dbReference type="OrthoDB" id="546434at2759"/>
<feature type="region of interest" description="Disordered" evidence="3">
    <location>
        <begin position="683"/>
        <end position="729"/>
    </location>
</feature>
<keyword evidence="7" id="KW-1185">Reference proteome</keyword>
<dbReference type="PANTHER" id="PTHR23113">
    <property type="entry name" value="GUANINE NUCLEOTIDE EXCHANGE FACTOR"/>
    <property type="match status" value="1"/>
</dbReference>
<evidence type="ECO:0000259" key="4">
    <source>
        <dbReference type="PROSITE" id="PS50009"/>
    </source>
</evidence>
<dbReference type="Pfam" id="PF00618">
    <property type="entry name" value="RasGEF_N"/>
    <property type="match status" value="1"/>
</dbReference>
<dbReference type="CDD" id="cd06224">
    <property type="entry name" value="REM"/>
    <property type="match status" value="1"/>
</dbReference>
<dbReference type="EMBL" id="LAEV01001190">
    <property type="protein sequence ID" value="KKA28732.1"/>
    <property type="molecule type" value="Genomic_DNA"/>
</dbReference>
<dbReference type="SMART" id="SM00229">
    <property type="entry name" value="RasGEFN"/>
    <property type="match status" value="1"/>
</dbReference>
<feature type="compositionally biased region" description="Low complexity" evidence="3">
    <location>
        <begin position="89"/>
        <end position="116"/>
    </location>
</feature>
<dbReference type="PANTHER" id="PTHR23113:SF354">
    <property type="entry name" value="BUD SITE SELECTION PROTEIN 5"/>
    <property type="match status" value="1"/>
</dbReference>
<feature type="compositionally biased region" description="Polar residues" evidence="3">
    <location>
        <begin position="708"/>
        <end position="721"/>
    </location>
</feature>
<dbReference type="GO" id="GO:0005886">
    <property type="term" value="C:plasma membrane"/>
    <property type="evidence" value="ECO:0007669"/>
    <property type="project" value="TreeGrafter"/>
</dbReference>
<feature type="domain" description="N-terminal Ras-GEF" evidence="5">
    <location>
        <begin position="750"/>
        <end position="870"/>
    </location>
</feature>
<feature type="region of interest" description="Disordered" evidence="3">
    <location>
        <begin position="74"/>
        <end position="142"/>
    </location>
</feature>
<evidence type="ECO:0000313" key="7">
    <source>
        <dbReference type="Proteomes" id="UP000033483"/>
    </source>
</evidence>
<feature type="compositionally biased region" description="Low complexity" evidence="3">
    <location>
        <begin position="1108"/>
        <end position="1122"/>
    </location>
</feature>
<keyword evidence="1 2" id="KW-0344">Guanine-nucleotide releasing factor</keyword>
<feature type="compositionally biased region" description="Polar residues" evidence="3">
    <location>
        <begin position="511"/>
        <end position="536"/>
    </location>
</feature>
<evidence type="ECO:0000259" key="5">
    <source>
        <dbReference type="PROSITE" id="PS50212"/>
    </source>
</evidence>
<dbReference type="InterPro" id="IPR023578">
    <property type="entry name" value="Ras_GEF_dom_sf"/>
</dbReference>
<proteinExistence type="predicted"/>
<feature type="region of interest" description="Disordered" evidence="3">
    <location>
        <begin position="1106"/>
        <end position="1125"/>
    </location>
</feature>
<evidence type="ECO:0000256" key="1">
    <source>
        <dbReference type="ARBA" id="ARBA00022658"/>
    </source>
</evidence>
<dbReference type="PROSITE" id="PS50009">
    <property type="entry name" value="RASGEF_CAT"/>
    <property type="match status" value="1"/>
</dbReference>
<dbReference type="CDD" id="cd00155">
    <property type="entry name" value="RasGEF"/>
    <property type="match status" value="1"/>
</dbReference>
<dbReference type="PROSITE" id="PS50212">
    <property type="entry name" value="RASGEF_NTER"/>
    <property type="match status" value="1"/>
</dbReference>
<reference evidence="6 7" key="1">
    <citation type="submission" date="2015-03" db="EMBL/GenBank/DDBJ databases">
        <authorList>
            <person name="Radwan O."/>
            <person name="Al-Naeli F.A."/>
            <person name="Rendon G.A."/>
            <person name="Fields C."/>
        </authorList>
    </citation>
    <scope>NUCLEOTIDE SEQUENCE [LARGE SCALE GENOMIC DNA]</scope>
    <source>
        <strain evidence="6">CR-DP1</strain>
    </source>
</reference>
<feature type="compositionally biased region" description="Polar residues" evidence="3">
    <location>
        <begin position="575"/>
        <end position="594"/>
    </location>
</feature>
<dbReference type="InterPro" id="IPR001895">
    <property type="entry name" value="RASGEF_cat_dom"/>
</dbReference>